<comment type="caution">
    <text evidence="1">The sequence shown here is derived from an EMBL/GenBank/DDBJ whole genome shotgun (WGS) entry which is preliminary data.</text>
</comment>
<keyword evidence="2" id="KW-1185">Reference proteome</keyword>
<protein>
    <submittedName>
        <fullName evidence="1">Uncharacterized protein</fullName>
    </submittedName>
</protein>
<evidence type="ECO:0000313" key="2">
    <source>
        <dbReference type="Proteomes" id="UP000823749"/>
    </source>
</evidence>
<gene>
    <name evidence="1" type="ORF">RHGRI_021215</name>
</gene>
<accession>A0AAV6JJE7</accession>
<sequence length="140" mass="15290">MVSLKSKCTFAAALNVTKESVYGSSIKAKFHQRVVTCMDLSPYDIPPSGAWWRQTLNRFSCVILGGVVAEHLVFGYSQGLHGDVEKVAFLVIIFEEDPLESQKGTGQSSLGYCGLGISILGTWPEKYYPVPFGDSRGFSS</sequence>
<name>A0AAV6JJE7_9ERIC</name>
<dbReference type="EMBL" id="JACTNZ010000007">
    <property type="protein sequence ID" value="KAG5541301.1"/>
    <property type="molecule type" value="Genomic_DNA"/>
</dbReference>
<dbReference type="GO" id="GO:0006508">
    <property type="term" value="P:proteolysis"/>
    <property type="evidence" value="ECO:0007669"/>
    <property type="project" value="InterPro"/>
</dbReference>
<dbReference type="Proteomes" id="UP000823749">
    <property type="component" value="Chromosome 7"/>
</dbReference>
<dbReference type="GO" id="GO:0004176">
    <property type="term" value="F:ATP-dependent peptidase activity"/>
    <property type="evidence" value="ECO:0007669"/>
    <property type="project" value="InterPro"/>
</dbReference>
<proteinExistence type="predicted"/>
<dbReference type="GO" id="GO:0005524">
    <property type="term" value="F:ATP binding"/>
    <property type="evidence" value="ECO:0007669"/>
    <property type="project" value="InterPro"/>
</dbReference>
<reference evidence="1" key="1">
    <citation type="submission" date="2020-08" db="EMBL/GenBank/DDBJ databases">
        <title>Plant Genome Project.</title>
        <authorList>
            <person name="Zhang R.-G."/>
        </authorList>
    </citation>
    <scope>NUCLEOTIDE SEQUENCE</scope>
    <source>
        <strain evidence="1">WSP0</strain>
        <tissue evidence="1">Leaf</tissue>
    </source>
</reference>
<organism evidence="1 2">
    <name type="scientific">Rhododendron griersonianum</name>
    <dbReference type="NCBI Taxonomy" id="479676"/>
    <lineage>
        <taxon>Eukaryota</taxon>
        <taxon>Viridiplantae</taxon>
        <taxon>Streptophyta</taxon>
        <taxon>Embryophyta</taxon>
        <taxon>Tracheophyta</taxon>
        <taxon>Spermatophyta</taxon>
        <taxon>Magnoliopsida</taxon>
        <taxon>eudicotyledons</taxon>
        <taxon>Gunneridae</taxon>
        <taxon>Pentapetalae</taxon>
        <taxon>asterids</taxon>
        <taxon>Ericales</taxon>
        <taxon>Ericaceae</taxon>
        <taxon>Ericoideae</taxon>
        <taxon>Rhodoreae</taxon>
        <taxon>Rhododendron</taxon>
    </lineage>
</organism>
<dbReference type="GO" id="GO:0004222">
    <property type="term" value="F:metalloendopeptidase activity"/>
    <property type="evidence" value="ECO:0007669"/>
    <property type="project" value="InterPro"/>
</dbReference>
<dbReference type="AlphaFoldDB" id="A0AAV6JJE7"/>
<evidence type="ECO:0000313" key="1">
    <source>
        <dbReference type="EMBL" id="KAG5541301.1"/>
    </source>
</evidence>
<dbReference type="SUPFAM" id="SSF140990">
    <property type="entry name" value="FtsH protease domain-like"/>
    <property type="match status" value="1"/>
</dbReference>
<dbReference type="InterPro" id="IPR037219">
    <property type="entry name" value="Peptidase_M41-like"/>
</dbReference>